<dbReference type="PANTHER" id="PTHR42742">
    <property type="entry name" value="TRANSCRIPTIONAL REPRESSOR MPRA"/>
    <property type="match status" value="1"/>
</dbReference>
<dbReference type="EC" id="2.7.1.4" evidence="5"/>
<keyword evidence="4" id="KW-0460">Magnesium</keyword>
<dbReference type="EMBL" id="UOEJ01000092">
    <property type="protein sequence ID" value="VAV97728.1"/>
    <property type="molecule type" value="Genomic_DNA"/>
</dbReference>
<dbReference type="GO" id="GO:0008865">
    <property type="term" value="F:fructokinase activity"/>
    <property type="evidence" value="ECO:0007669"/>
    <property type="project" value="UniProtKB-EC"/>
</dbReference>
<sequence>MMINQNSNRILVGAIEGGGTKFNCVTGYGNGDIVAKQTFPTTSPEETLARVANFFQVGGSIYNSIKALGIAQFGPLETDRAAKKYGRVLTTVKAGWSDFDILGFFSKILDVPIALQTDVNGAAIGEYFLGAAQGNDNFVYVTVGTGIGGGVFINGKLLNDKKHPEIGHMLVQHDLQKDNFPGCCPFHGNCLEGLASGTAIRLRWIL</sequence>
<keyword evidence="2" id="KW-0479">Metal-binding</keyword>
<evidence type="ECO:0000256" key="4">
    <source>
        <dbReference type="ARBA" id="ARBA00022842"/>
    </source>
</evidence>
<keyword evidence="7" id="KW-0418">Kinase</keyword>
<evidence type="ECO:0000256" key="6">
    <source>
        <dbReference type="ARBA" id="ARBA00048451"/>
    </source>
</evidence>
<proteinExistence type="predicted"/>
<dbReference type="InterPro" id="IPR000600">
    <property type="entry name" value="ROK"/>
</dbReference>
<dbReference type="Gene3D" id="3.30.420.40">
    <property type="match status" value="2"/>
</dbReference>
<feature type="non-terminal residue" evidence="7">
    <location>
        <position position="206"/>
    </location>
</feature>
<dbReference type="InterPro" id="IPR051804">
    <property type="entry name" value="Carb_Metab_Reg_Kinase/Isom"/>
</dbReference>
<dbReference type="GO" id="GO:0046872">
    <property type="term" value="F:metal ion binding"/>
    <property type="evidence" value="ECO:0007669"/>
    <property type="project" value="UniProtKB-KW"/>
</dbReference>
<comment type="cofactor">
    <cofactor evidence="1">
        <name>Mg(2+)</name>
        <dbReference type="ChEBI" id="CHEBI:18420"/>
    </cofactor>
</comment>
<evidence type="ECO:0000313" key="7">
    <source>
        <dbReference type="EMBL" id="VAV97728.1"/>
    </source>
</evidence>
<keyword evidence="7" id="KW-0808">Transferase</keyword>
<keyword evidence="3" id="KW-0862">Zinc</keyword>
<name>A0A3B0SB24_9ZZZZ</name>
<evidence type="ECO:0000256" key="2">
    <source>
        <dbReference type="ARBA" id="ARBA00022723"/>
    </source>
</evidence>
<comment type="catalytic activity">
    <reaction evidence="6">
        <text>D-fructose + ATP = D-fructose 6-phosphate + ADP + H(+)</text>
        <dbReference type="Rhea" id="RHEA:16125"/>
        <dbReference type="ChEBI" id="CHEBI:15378"/>
        <dbReference type="ChEBI" id="CHEBI:30616"/>
        <dbReference type="ChEBI" id="CHEBI:37721"/>
        <dbReference type="ChEBI" id="CHEBI:61527"/>
        <dbReference type="ChEBI" id="CHEBI:456216"/>
        <dbReference type="EC" id="2.7.1.4"/>
    </reaction>
</comment>
<dbReference type="AlphaFoldDB" id="A0A3B0SB24"/>
<dbReference type="SUPFAM" id="SSF53067">
    <property type="entry name" value="Actin-like ATPase domain"/>
    <property type="match status" value="1"/>
</dbReference>
<dbReference type="InterPro" id="IPR043129">
    <property type="entry name" value="ATPase_NBD"/>
</dbReference>
<protein>
    <recommendedName>
        <fullName evidence="5">fructokinase</fullName>
        <ecNumber evidence="5">2.7.1.4</ecNumber>
    </recommendedName>
</protein>
<evidence type="ECO:0000256" key="3">
    <source>
        <dbReference type="ARBA" id="ARBA00022833"/>
    </source>
</evidence>
<evidence type="ECO:0000256" key="5">
    <source>
        <dbReference type="ARBA" id="ARBA00038887"/>
    </source>
</evidence>
<dbReference type="Pfam" id="PF00480">
    <property type="entry name" value="ROK"/>
    <property type="match status" value="1"/>
</dbReference>
<dbReference type="PANTHER" id="PTHR42742:SF3">
    <property type="entry name" value="FRUCTOKINASE"/>
    <property type="match status" value="1"/>
</dbReference>
<reference evidence="7" key="1">
    <citation type="submission" date="2018-06" db="EMBL/GenBank/DDBJ databases">
        <authorList>
            <person name="Zhirakovskaya E."/>
        </authorList>
    </citation>
    <scope>NUCLEOTIDE SEQUENCE</scope>
</reference>
<organism evidence="7">
    <name type="scientific">hydrothermal vent metagenome</name>
    <dbReference type="NCBI Taxonomy" id="652676"/>
    <lineage>
        <taxon>unclassified sequences</taxon>
        <taxon>metagenomes</taxon>
        <taxon>ecological metagenomes</taxon>
    </lineage>
</organism>
<evidence type="ECO:0000256" key="1">
    <source>
        <dbReference type="ARBA" id="ARBA00001946"/>
    </source>
</evidence>
<accession>A0A3B0SB24</accession>
<gene>
    <name evidence="7" type="ORF">MNBD_ALPHA01-273</name>
</gene>